<dbReference type="Proteomes" id="UP000786560">
    <property type="component" value="Unassembled WGS sequence"/>
</dbReference>
<feature type="domain" description="DUF4368" evidence="2">
    <location>
        <begin position="31"/>
        <end position="97"/>
    </location>
</feature>
<dbReference type="AlphaFoldDB" id="A0A921J026"/>
<dbReference type="EMBL" id="DYUX01000023">
    <property type="protein sequence ID" value="HJG41956.1"/>
    <property type="molecule type" value="Genomic_DNA"/>
</dbReference>
<comment type="caution">
    <text evidence="3">The sequence shown here is derived from an EMBL/GenBank/DDBJ whole genome shotgun (WGS) entry which is preliminary data.</text>
</comment>
<reference evidence="3" key="1">
    <citation type="journal article" date="2021" name="PeerJ">
        <title>Extensive microbial diversity within the chicken gut microbiome revealed by metagenomics and culture.</title>
        <authorList>
            <person name="Gilroy R."/>
            <person name="Ravi A."/>
            <person name="Getino M."/>
            <person name="Pursley I."/>
            <person name="Horton D.L."/>
            <person name="Alikhan N.F."/>
            <person name="Baker D."/>
            <person name="Gharbi K."/>
            <person name="Hall N."/>
            <person name="Watson M."/>
            <person name="Adriaenssens E.M."/>
            <person name="Foster-Nyarko E."/>
            <person name="Jarju S."/>
            <person name="Secka A."/>
            <person name="Antonio M."/>
            <person name="Oren A."/>
            <person name="Chaudhuri R.R."/>
            <person name="La Ragione R."/>
            <person name="Hildebrand F."/>
            <person name="Pallen M.J."/>
        </authorList>
    </citation>
    <scope>NUCLEOTIDE SEQUENCE</scope>
    <source>
        <strain evidence="3">ChiBcolR7-4860</strain>
    </source>
</reference>
<evidence type="ECO:0000313" key="4">
    <source>
        <dbReference type="Proteomes" id="UP000786560"/>
    </source>
</evidence>
<feature type="coiled-coil region" evidence="1">
    <location>
        <begin position="10"/>
        <end position="37"/>
    </location>
</feature>
<dbReference type="Pfam" id="PF14287">
    <property type="entry name" value="DUF4368"/>
    <property type="match status" value="1"/>
</dbReference>
<keyword evidence="1" id="KW-0175">Coiled coil</keyword>
<dbReference type="RefSeq" id="WP_278711394.1">
    <property type="nucleotide sequence ID" value="NZ_DYUX01000023.1"/>
</dbReference>
<reference evidence="3" key="2">
    <citation type="submission" date="2021-09" db="EMBL/GenBank/DDBJ databases">
        <authorList>
            <person name="Gilroy R."/>
        </authorList>
    </citation>
    <scope>NUCLEOTIDE SEQUENCE</scope>
    <source>
        <strain evidence="3">ChiBcolR7-4860</strain>
    </source>
</reference>
<proteinExistence type="predicted"/>
<organism evidence="3 4">
    <name type="scientific">Bifidobacterium pullorum subsp. gallinarum</name>
    <dbReference type="NCBI Taxonomy" id="78344"/>
    <lineage>
        <taxon>Bacteria</taxon>
        <taxon>Bacillati</taxon>
        <taxon>Actinomycetota</taxon>
        <taxon>Actinomycetes</taxon>
        <taxon>Bifidobacteriales</taxon>
        <taxon>Bifidobacteriaceae</taxon>
        <taxon>Bifidobacterium</taxon>
    </lineage>
</organism>
<evidence type="ECO:0000259" key="2">
    <source>
        <dbReference type="Pfam" id="PF14287"/>
    </source>
</evidence>
<feature type="non-terminal residue" evidence="3">
    <location>
        <position position="1"/>
    </location>
</feature>
<name>A0A921J026_9BIFI</name>
<dbReference type="InterPro" id="IPR025378">
    <property type="entry name" value="DUF4368"/>
</dbReference>
<evidence type="ECO:0000256" key="1">
    <source>
        <dbReference type="SAM" id="Coils"/>
    </source>
</evidence>
<evidence type="ECO:0000313" key="3">
    <source>
        <dbReference type="EMBL" id="HJG41956.1"/>
    </source>
</evidence>
<protein>
    <submittedName>
        <fullName evidence="3">DUF4368 domain-containing protein</fullName>
    </submittedName>
</protein>
<accession>A0A921J026</accession>
<sequence length="101" mass="11756">ISDERFMELSADYEQEQRELKDRAAALQEELSKSQAATVNAEKFMGIVRKHLAFEELTPTLLREMIEKIVVHECSYDENGTRRQDIEIYYSFVGKIDLPEA</sequence>
<gene>
    <name evidence="3" type="ORF">K8U73_06190</name>
</gene>